<keyword evidence="1" id="KW-0433">Leucine-rich repeat</keyword>
<dbReference type="EMBL" id="JAGTXO010000030">
    <property type="protein sequence ID" value="KAG8460725.1"/>
    <property type="molecule type" value="Genomic_DNA"/>
</dbReference>
<keyword evidence="5" id="KW-1185">Reference proteome</keyword>
<dbReference type="PROSITE" id="PS51450">
    <property type="entry name" value="LRR"/>
    <property type="match status" value="1"/>
</dbReference>
<gene>
    <name evidence="4" type="ORF">KFE25_010780</name>
</gene>
<dbReference type="PROSITE" id="PS50096">
    <property type="entry name" value="IQ"/>
    <property type="match status" value="1"/>
</dbReference>
<feature type="compositionally biased region" description="Low complexity" evidence="3">
    <location>
        <begin position="720"/>
        <end position="731"/>
    </location>
</feature>
<feature type="compositionally biased region" description="Low complexity" evidence="3">
    <location>
        <begin position="534"/>
        <end position="543"/>
    </location>
</feature>
<dbReference type="AlphaFoldDB" id="A0A8J5XDH9"/>
<evidence type="ECO:0000313" key="4">
    <source>
        <dbReference type="EMBL" id="KAG8460725.1"/>
    </source>
</evidence>
<reference evidence="4" key="1">
    <citation type="submission" date="2021-05" db="EMBL/GenBank/DDBJ databases">
        <title>The genome of the haptophyte Pavlova lutheri (Diacronema luteri, Pavlovales) - a model for lipid biosynthesis in eukaryotic algae.</title>
        <authorList>
            <person name="Hulatt C.J."/>
            <person name="Posewitz M.C."/>
        </authorList>
    </citation>
    <scope>NUCLEOTIDE SEQUENCE</scope>
    <source>
        <strain evidence="4">NIVA-4/92</strain>
    </source>
</reference>
<dbReference type="GO" id="GO:0005737">
    <property type="term" value="C:cytoplasm"/>
    <property type="evidence" value="ECO:0007669"/>
    <property type="project" value="TreeGrafter"/>
</dbReference>
<dbReference type="SMART" id="SM00369">
    <property type="entry name" value="LRR_TYP"/>
    <property type="match status" value="3"/>
</dbReference>
<dbReference type="Gene3D" id="3.80.10.10">
    <property type="entry name" value="Ribonuclease Inhibitor"/>
    <property type="match status" value="2"/>
</dbReference>
<dbReference type="OrthoDB" id="2015831at2759"/>
<proteinExistence type="predicted"/>
<feature type="region of interest" description="Disordered" evidence="3">
    <location>
        <begin position="526"/>
        <end position="546"/>
    </location>
</feature>
<name>A0A8J5XDH9_DIALT</name>
<dbReference type="InterPro" id="IPR001611">
    <property type="entry name" value="Leu-rich_rpt"/>
</dbReference>
<dbReference type="Pfam" id="PF13855">
    <property type="entry name" value="LRR_8"/>
    <property type="match status" value="1"/>
</dbReference>
<keyword evidence="2" id="KW-0677">Repeat</keyword>
<dbReference type="PANTHER" id="PTHR15454:SF56">
    <property type="entry name" value="PROTEIN PHOSPHATASE 1 REGULATORY SUBUNIT 7-RELATED"/>
    <property type="match status" value="1"/>
</dbReference>
<evidence type="ECO:0000256" key="2">
    <source>
        <dbReference type="ARBA" id="ARBA00022737"/>
    </source>
</evidence>
<evidence type="ECO:0000256" key="3">
    <source>
        <dbReference type="SAM" id="MobiDB-lite"/>
    </source>
</evidence>
<sequence>MSASGSCGPSALASPIAMPRSDEERLDLSGMRIGELRPSQLGGLRALRTLVLRHNALRALPPLGGFPLLESLDLSHNELSELGPDVLAGCARLRWLDVAHNGLRELPAAGGCWQLEALRLDRNRIEQLHGVPHALPLSLAQLSLRENAIASPQQLRFLASLAQLRALELAPSPLGSAAAEQRTPLQPLLAFLLPSLVALDRQLIGNIDRSAAARLFADLRPADGCAHAHAPIRPPTGAPAIVALDPALLRLLRPPCTDDALWAHLRAHAHAAAAAASAAAAGGCAPCAAPCPLPPAQWGRAADAQGGRAAVSGDGSGASCRAEITASRQAAADVAADRVAPLAGGAWPHGDYLPPDACAPWAADGGRGAATSPAGPRGGAGACARACAVDAHAHSPALLAGGYGAAQPAHAAAVGECASGVRMGDARRYAGDVPSAERAPPGRPGERIDTQQPADASSWAFDALQQEVRELREAVRQIAPPRTLRALGARASARRQAAAGERNAACVGGVHSSCAIRCVAAPRSPWAPGGGSLDGSDSSTVGSAQRELPTVDAVALRFAPALLRADGAPRGPAAGVASRGEQPAPLDGHGARQRAAACALQAAARGRLVRRQLTVALRWRRATIALQAAWRGRRVRAAAAAAQCAPALLRRRLEAADGAIAQLRTELEHERLMRAVQHDALRVLWAQLVALLPPGQAPLGGAAAGTGSGGRSPEADAREGASASSDGGSDEVSPRPSELGSAVETAADADWESVPSTQRG</sequence>
<evidence type="ECO:0000313" key="5">
    <source>
        <dbReference type="Proteomes" id="UP000751190"/>
    </source>
</evidence>
<feature type="region of interest" description="Disordered" evidence="3">
    <location>
        <begin position="432"/>
        <end position="455"/>
    </location>
</feature>
<comment type="caution">
    <text evidence="4">The sequence shown here is derived from an EMBL/GenBank/DDBJ whole genome shotgun (WGS) entry which is preliminary data.</text>
</comment>
<dbReference type="InterPro" id="IPR003591">
    <property type="entry name" value="Leu-rich_rpt_typical-subtyp"/>
</dbReference>
<feature type="region of interest" description="Disordered" evidence="3">
    <location>
        <begin position="570"/>
        <end position="590"/>
    </location>
</feature>
<feature type="region of interest" description="Disordered" evidence="3">
    <location>
        <begin position="701"/>
        <end position="760"/>
    </location>
</feature>
<dbReference type="Proteomes" id="UP000751190">
    <property type="component" value="Unassembled WGS sequence"/>
</dbReference>
<dbReference type="PANTHER" id="PTHR15454">
    <property type="entry name" value="NISCHARIN RELATED"/>
    <property type="match status" value="1"/>
</dbReference>
<accession>A0A8J5XDH9</accession>
<protein>
    <submittedName>
        <fullName evidence="4">Uncharacterized protein</fullName>
    </submittedName>
</protein>
<dbReference type="InterPro" id="IPR032675">
    <property type="entry name" value="LRR_dom_sf"/>
</dbReference>
<dbReference type="SUPFAM" id="SSF52075">
    <property type="entry name" value="Outer arm dynein light chain 1"/>
    <property type="match status" value="1"/>
</dbReference>
<feature type="compositionally biased region" description="Low complexity" evidence="3">
    <location>
        <begin position="570"/>
        <end position="580"/>
    </location>
</feature>
<organism evidence="4 5">
    <name type="scientific">Diacronema lutheri</name>
    <name type="common">Unicellular marine alga</name>
    <name type="synonym">Monochrysis lutheri</name>
    <dbReference type="NCBI Taxonomy" id="2081491"/>
    <lineage>
        <taxon>Eukaryota</taxon>
        <taxon>Haptista</taxon>
        <taxon>Haptophyta</taxon>
        <taxon>Pavlovophyceae</taxon>
        <taxon>Pavlovales</taxon>
        <taxon>Pavlovaceae</taxon>
        <taxon>Diacronema</taxon>
    </lineage>
</organism>
<evidence type="ECO:0000256" key="1">
    <source>
        <dbReference type="ARBA" id="ARBA00022614"/>
    </source>
</evidence>